<evidence type="ECO:0000256" key="2">
    <source>
        <dbReference type="ARBA" id="ARBA00022475"/>
    </source>
</evidence>
<feature type="transmembrane region" description="Helical" evidence="10">
    <location>
        <begin position="271"/>
        <end position="289"/>
    </location>
</feature>
<keyword evidence="4 10" id="KW-0133">Cell shape</keyword>
<evidence type="ECO:0000256" key="10">
    <source>
        <dbReference type="HAMAP-Rule" id="MF_02078"/>
    </source>
</evidence>
<comment type="pathway">
    <text evidence="10">Cell wall biogenesis; peptidoglycan biosynthesis.</text>
</comment>
<evidence type="ECO:0000256" key="4">
    <source>
        <dbReference type="ARBA" id="ARBA00022960"/>
    </source>
</evidence>
<dbReference type="PANTHER" id="PTHR47019">
    <property type="entry name" value="LIPID II FLIPPASE MURJ"/>
    <property type="match status" value="1"/>
</dbReference>
<feature type="transmembrane region" description="Helical" evidence="10">
    <location>
        <begin position="341"/>
        <end position="367"/>
    </location>
</feature>
<gene>
    <name evidence="10 12" type="primary">murJ</name>
    <name evidence="12" type="ORF">SCD90_13565</name>
</gene>
<dbReference type="PIRSF" id="PIRSF002869">
    <property type="entry name" value="MviN"/>
    <property type="match status" value="1"/>
</dbReference>
<reference evidence="12 13" key="1">
    <citation type="submission" date="2023-11" db="EMBL/GenBank/DDBJ databases">
        <authorList>
            <person name="Bao R."/>
        </authorList>
    </citation>
    <scope>NUCLEOTIDE SEQUENCE [LARGE SCALE GENOMIC DNA]</scope>
    <source>
        <strain evidence="12 13">PJ23</strain>
    </source>
</reference>
<evidence type="ECO:0000256" key="3">
    <source>
        <dbReference type="ARBA" id="ARBA00022692"/>
    </source>
</evidence>
<feature type="transmembrane region" description="Helical" evidence="10">
    <location>
        <begin position="226"/>
        <end position="251"/>
    </location>
</feature>
<keyword evidence="13" id="KW-1185">Reference proteome</keyword>
<dbReference type="EMBL" id="JAXAFJ010000009">
    <property type="protein sequence ID" value="MDX6807095.1"/>
    <property type="molecule type" value="Genomic_DNA"/>
</dbReference>
<evidence type="ECO:0000256" key="6">
    <source>
        <dbReference type="ARBA" id="ARBA00022989"/>
    </source>
</evidence>
<protein>
    <recommendedName>
        <fullName evidence="10">Probable lipid II flippase MurJ</fullName>
    </recommendedName>
</protein>
<dbReference type="Pfam" id="PF03023">
    <property type="entry name" value="MurJ"/>
    <property type="match status" value="1"/>
</dbReference>
<accession>A0ABU4RQG7</accession>
<evidence type="ECO:0000256" key="1">
    <source>
        <dbReference type="ARBA" id="ARBA00004651"/>
    </source>
</evidence>
<keyword evidence="10 11" id="KW-0961">Cell wall biogenesis/degradation</keyword>
<comment type="function">
    <text evidence="8 10 11">Involved in peptidoglycan biosynthesis. Transports lipid-linked peptidoglycan precursors from the inner to the outer leaflet of the cytoplasmic membrane.</text>
</comment>
<comment type="similarity">
    <text evidence="9 10 11">Belongs to the MurJ/MviN family.</text>
</comment>
<evidence type="ECO:0000256" key="5">
    <source>
        <dbReference type="ARBA" id="ARBA00022984"/>
    </source>
</evidence>
<dbReference type="RefSeq" id="WP_319845219.1">
    <property type="nucleotide sequence ID" value="NZ_JAXAFJ010000009.1"/>
</dbReference>
<dbReference type="InterPro" id="IPR004268">
    <property type="entry name" value="MurJ"/>
</dbReference>
<dbReference type="NCBIfam" id="TIGR01695">
    <property type="entry name" value="murJ_mviN"/>
    <property type="match status" value="1"/>
</dbReference>
<feature type="transmembrane region" description="Helical" evidence="10">
    <location>
        <begin position="156"/>
        <end position="179"/>
    </location>
</feature>
<comment type="caution">
    <text evidence="12">The sequence shown here is derived from an EMBL/GenBank/DDBJ whole genome shotgun (WGS) entry which is preliminary data.</text>
</comment>
<feature type="transmembrane region" description="Helical" evidence="10">
    <location>
        <begin position="131"/>
        <end position="149"/>
    </location>
</feature>
<dbReference type="CDD" id="cd13123">
    <property type="entry name" value="MATE_MurJ_like"/>
    <property type="match status" value="1"/>
</dbReference>
<feature type="transmembrane region" description="Helical" evidence="10">
    <location>
        <begin position="405"/>
        <end position="426"/>
    </location>
</feature>
<evidence type="ECO:0000256" key="7">
    <source>
        <dbReference type="ARBA" id="ARBA00023136"/>
    </source>
</evidence>
<evidence type="ECO:0000313" key="13">
    <source>
        <dbReference type="Proteomes" id="UP001274321"/>
    </source>
</evidence>
<evidence type="ECO:0000256" key="9">
    <source>
        <dbReference type="ARBA" id="ARBA00061532"/>
    </source>
</evidence>
<dbReference type="PRINTS" id="PR01806">
    <property type="entry name" value="VIRFACTRMVIN"/>
</dbReference>
<feature type="transmembrane region" description="Helical" evidence="10">
    <location>
        <begin position="85"/>
        <end position="111"/>
    </location>
</feature>
<feature type="transmembrane region" description="Helical" evidence="10">
    <location>
        <begin position="24"/>
        <end position="43"/>
    </location>
</feature>
<dbReference type="PANTHER" id="PTHR47019:SF1">
    <property type="entry name" value="LIPID II FLIPPASE MURJ"/>
    <property type="match status" value="1"/>
</dbReference>
<dbReference type="InterPro" id="IPR051050">
    <property type="entry name" value="Lipid_II_flippase_MurJ/MviN"/>
</dbReference>
<dbReference type="HAMAP" id="MF_02078">
    <property type="entry name" value="MurJ_MviN"/>
    <property type="match status" value="1"/>
</dbReference>
<evidence type="ECO:0000256" key="8">
    <source>
        <dbReference type="ARBA" id="ARBA00060041"/>
    </source>
</evidence>
<proteinExistence type="inferred from homology"/>
<feature type="transmembrane region" description="Helical" evidence="10">
    <location>
        <begin position="479"/>
        <end position="501"/>
    </location>
</feature>
<keyword evidence="10" id="KW-0997">Cell inner membrane</keyword>
<feature type="transmembrane region" description="Helical" evidence="10">
    <location>
        <begin position="438"/>
        <end position="459"/>
    </location>
</feature>
<feature type="transmembrane region" description="Helical" evidence="10">
    <location>
        <begin position="310"/>
        <end position="335"/>
    </location>
</feature>
<name>A0ABU4RQG7_9HYPH</name>
<feature type="transmembrane region" description="Helical" evidence="10">
    <location>
        <begin position="379"/>
        <end position="399"/>
    </location>
</feature>
<evidence type="ECO:0000313" key="12">
    <source>
        <dbReference type="EMBL" id="MDX6807095.1"/>
    </source>
</evidence>
<organism evidence="12 13">
    <name type="scientific">Terrihabitans rhizophilus</name>
    <dbReference type="NCBI Taxonomy" id="3092662"/>
    <lineage>
        <taxon>Bacteria</taxon>
        <taxon>Pseudomonadati</taxon>
        <taxon>Pseudomonadota</taxon>
        <taxon>Alphaproteobacteria</taxon>
        <taxon>Hyphomicrobiales</taxon>
        <taxon>Terrihabitans</taxon>
    </lineage>
</organism>
<keyword evidence="3 10" id="KW-0812">Transmembrane</keyword>
<keyword evidence="10 11" id="KW-0813">Transport</keyword>
<keyword evidence="2 10" id="KW-1003">Cell membrane</keyword>
<keyword evidence="5 10" id="KW-0573">Peptidoglycan synthesis</keyword>
<evidence type="ECO:0000256" key="11">
    <source>
        <dbReference type="PIRNR" id="PIRNR002869"/>
    </source>
</evidence>
<feature type="transmembrane region" description="Helical" evidence="10">
    <location>
        <begin position="185"/>
        <end position="206"/>
    </location>
</feature>
<dbReference type="Proteomes" id="UP001274321">
    <property type="component" value="Unassembled WGS sequence"/>
</dbReference>
<keyword evidence="6 10" id="KW-1133">Transmembrane helix</keyword>
<comment type="subcellular location">
    <subcellularLocation>
        <location evidence="10">Cell inner membrane</location>
        <topology evidence="10">Multi-pass membrane protein</topology>
    </subcellularLocation>
    <subcellularLocation>
        <location evidence="1">Cell membrane</location>
        <topology evidence="1">Multi-pass membrane protein</topology>
    </subcellularLocation>
</comment>
<sequence length="511" mass="53591">MWRNAASVGGLTLLSRLFGFVRDVLMAAFLGAGPVADAFMVAFRLPNHFRAIFAEGAFNAAFVPRYAAVLTTNGETGAREFSGAILSLIAIVQIALLAVAYLAMPLFVGLLAPGFRDDPQQFALAIDLTRITFPYLGLISVVTLMAGVLNAHNRFAAAAAAPVLLNISMIASLFAASAFPSIAHALAWGVVASGVAQMLYLLWELWRRGHAFALRVPRWTVDMRRFLRAFGPAVLGSAGVQIAMFADTIIASFLPPGSVSYLYYADRLYQLPLAVIGIAVGVVLLPDLSRKVAAGDEPGARTGLNRALEGIIVLTLPCVVVFMLAAEPVMAALFGRGQFDAAAVAGSAAALQAYGVGLTAVVAIRALTPAFHARGDTATPVKALAVSIVINVLLKILLVGTLAHAGLALATACGAWVNAVLLALLLGRRGMFAPDRRMIRLCILALAGGFAMAAVLEALVPHTRPLIAMVPEFGVLFEVSVRLAAGLIAYVAVLAGGWVLMRRDPRIGGAS</sequence>
<keyword evidence="7 10" id="KW-0472">Membrane</keyword>